<name>A0A840CK24_9BACT</name>
<dbReference type="SUPFAM" id="SSF48334">
    <property type="entry name" value="DNA repair protein MutS, domain III"/>
    <property type="match status" value="1"/>
</dbReference>
<dbReference type="GO" id="GO:0140664">
    <property type="term" value="F:ATP-dependent DNA damage sensor activity"/>
    <property type="evidence" value="ECO:0007669"/>
    <property type="project" value="InterPro"/>
</dbReference>
<evidence type="ECO:0000256" key="3">
    <source>
        <dbReference type="ARBA" id="ARBA00023125"/>
    </source>
</evidence>
<dbReference type="GO" id="GO:0005524">
    <property type="term" value="F:ATP binding"/>
    <property type="evidence" value="ECO:0007669"/>
    <property type="project" value="UniProtKB-KW"/>
</dbReference>
<dbReference type="InterPro" id="IPR045076">
    <property type="entry name" value="MutS"/>
</dbReference>
<dbReference type="GO" id="GO:0005829">
    <property type="term" value="C:cytosol"/>
    <property type="evidence" value="ECO:0007669"/>
    <property type="project" value="TreeGrafter"/>
</dbReference>
<keyword evidence="3" id="KW-0238">DNA-binding</keyword>
<dbReference type="RefSeq" id="WP_183306456.1">
    <property type="nucleotide sequence ID" value="NZ_JACIEP010000004.1"/>
</dbReference>
<proteinExistence type="predicted"/>
<dbReference type="InterPro" id="IPR036187">
    <property type="entry name" value="DNA_mismatch_repair_MutS_sf"/>
</dbReference>
<accession>A0A840CK24</accession>
<dbReference type="SUPFAM" id="SSF52540">
    <property type="entry name" value="P-loop containing nucleoside triphosphate hydrolases"/>
    <property type="match status" value="1"/>
</dbReference>
<keyword evidence="1" id="KW-0547">Nucleotide-binding</keyword>
<organism evidence="5 6">
    <name type="scientific">Dysgonomonas hofstadii</name>
    <dbReference type="NCBI Taxonomy" id="637886"/>
    <lineage>
        <taxon>Bacteria</taxon>
        <taxon>Pseudomonadati</taxon>
        <taxon>Bacteroidota</taxon>
        <taxon>Bacteroidia</taxon>
        <taxon>Bacteroidales</taxon>
        <taxon>Dysgonomonadaceae</taxon>
        <taxon>Dysgonomonas</taxon>
    </lineage>
</organism>
<keyword evidence="2" id="KW-0067">ATP-binding</keyword>
<gene>
    <name evidence="5" type="ORF">GGR21_001414</name>
</gene>
<dbReference type="InterPro" id="IPR027417">
    <property type="entry name" value="P-loop_NTPase"/>
</dbReference>
<dbReference type="AlphaFoldDB" id="A0A840CK24"/>
<dbReference type="GO" id="GO:0006298">
    <property type="term" value="P:mismatch repair"/>
    <property type="evidence" value="ECO:0007669"/>
    <property type="project" value="InterPro"/>
</dbReference>
<dbReference type="PANTHER" id="PTHR11361">
    <property type="entry name" value="DNA MISMATCH REPAIR PROTEIN MUTS FAMILY MEMBER"/>
    <property type="match status" value="1"/>
</dbReference>
<dbReference type="EMBL" id="JACIEP010000004">
    <property type="protein sequence ID" value="MBB4035521.1"/>
    <property type="molecule type" value="Genomic_DNA"/>
</dbReference>
<dbReference type="Gene3D" id="3.40.50.300">
    <property type="entry name" value="P-loop containing nucleotide triphosphate hydrolases"/>
    <property type="match status" value="1"/>
</dbReference>
<dbReference type="Proteomes" id="UP000555103">
    <property type="component" value="Unassembled WGS sequence"/>
</dbReference>
<dbReference type="Pfam" id="PF00488">
    <property type="entry name" value="MutS_V"/>
    <property type="match status" value="1"/>
</dbReference>
<dbReference type="SMART" id="SM00534">
    <property type="entry name" value="MUTSac"/>
    <property type="match status" value="1"/>
</dbReference>
<dbReference type="InterPro" id="IPR000432">
    <property type="entry name" value="DNA_mismatch_repair_MutS_C"/>
</dbReference>
<evidence type="ECO:0000313" key="5">
    <source>
        <dbReference type="EMBL" id="MBB4035521.1"/>
    </source>
</evidence>
<evidence type="ECO:0000313" key="6">
    <source>
        <dbReference type="Proteomes" id="UP000555103"/>
    </source>
</evidence>
<dbReference type="GO" id="GO:0030983">
    <property type="term" value="F:mismatched DNA binding"/>
    <property type="evidence" value="ECO:0007669"/>
    <property type="project" value="InterPro"/>
</dbReference>
<evidence type="ECO:0000256" key="1">
    <source>
        <dbReference type="ARBA" id="ARBA00022741"/>
    </source>
</evidence>
<dbReference type="Pfam" id="PF05192">
    <property type="entry name" value="MutS_III"/>
    <property type="match status" value="1"/>
</dbReference>
<evidence type="ECO:0000259" key="4">
    <source>
        <dbReference type="SMART" id="SM00534"/>
    </source>
</evidence>
<comment type="caution">
    <text evidence="5">The sequence shown here is derived from an EMBL/GenBank/DDBJ whole genome shotgun (WGS) entry which is preliminary data.</text>
</comment>
<sequence length="444" mass="51447">MKFEIDNQTLKDLEIFDTVKNRKSVFEMFNSTYTIGGKDKLYNYLKNPLSDYEKIKERRNAIAFFQSFKLAGELEIDKNSLDFIEHYLNLGNYPTKPPTRFFAVEKGIFNKLAPSNDYYIVERGVQYTIELINIVYRFSILLDQNHCPALLKKYNEDVLTLPSLEGFSDILQIEKLKKNSFYTMAKYDYMFRYIHKERIRFLLNLIYKYDVFMAVAKTAARYSFSYPEVVSDQIGISITGLFHPFISNPVKNNIEFVSQRNHLFVSGPNMAGKSTFLKALGIAVYLAHVGFPVPAEKMTINVLSGLYTTINLSDNINSGYSHFYSEVARIKEVSGKLNENKMMVIFDELFRGTNVKDAYDGTLAVISAFTNVRNSYFAISSHIVEAAYKLEHLPNIRFGYMEIIKKEEQPHYTYKLKEGISDERLGMHIIRQEKVIEIINKINN</sequence>
<reference evidence="5 6" key="1">
    <citation type="submission" date="2020-08" db="EMBL/GenBank/DDBJ databases">
        <title>Genomic Encyclopedia of Type Strains, Phase IV (KMG-IV): sequencing the most valuable type-strain genomes for metagenomic binning, comparative biology and taxonomic classification.</title>
        <authorList>
            <person name="Goeker M."/>
        </authorList>
    </citation>
    <scope>NUCLEOTIDE SEQUENCE [LARGE SCALE GENOMIC DNA]</scope>
    <source>
        <strain evidence="5 6">DSM 104969</strain>
    </source>
</reference>
<dbReference type="PANTHER" id="PTHR11361:SF99">
    <property type="entry name" value="DNA MISMATCH REPAIR PROTEIN"/>
    <property type="match status" value="1"/>
</dbReference>
<feature type="domain" description="DNA mismatch repair proteins mutS family" evidence="4">
    <location>
        <begin position="260"/>
        <end position="444"/>
    </location>
</feature>
<keyword evidence="6" id="KW-1185">Reference proteome</keyword>
<protein>
    <submittedName>
        <fullName evidence="5">DNA mismatch repair ATPase MutS</fullName>
    </submittedName>
</protein>
<evidence type="ECO:0000256" key="2">
    <source>
        <dbReference type="ARBA" id="ARBA00022840"/>
    </source>
</evidence>
<dbReference type="InterPro" id="IPR007696">
    <property type="entry name" value="DNA_mismatch_repair_MutS_core"/>
</dbReference>
<dbReference type="Gene3D" id="1.10.1420.10">
    <property type="match status" value="1"/>
</dbReference>